<dbReference type="Pfam" id="PF08281">
    <property type="entry name" value="Sigma70_r4_2"/>
    <property type="match status" value="1"/>
</dbReference>
<dbReference type="GO" id="GO:0016987">
    <property type="term" value="F:sigma factor activity"/>
    <property type="evidence" value="ECO:0007669"/>
    <property type="project" value="UniProtKB-KW"/>
</dbReference>
<dbReference type="InterPro" id="IPR036388">
    <property type="entry name" value="WH-like_DNA-bd_sf"/>
</dbReference>
<keyword evidence="4" id="KW-0804">Transcription</keyword>
<dbReference type="SUPFAM" id="SSF88659">
    <property type="entry name" value="Sigma3 and sigma4 domains of RNA polymerase sigma factors"/>
    <property type="match status" value="1"/>
</dbReference>
<evidence type="ECO:0000256" key="2">
    <source>
        <dbReference type="ARBA" id="ARBA00023015"/>
    </source>
</evidence>
<comment type="caution">
    <text evidence="7">The sequence shown here is derived from an EMBL/GenBank/DDBJ whole genome shotgun (WGS) entry which is preliminary data.</text>
</comment>
<dbReference type="NCBIfam" id="TIGR02937">
    <property type="entry name" value="sigma70-ECF"/>
    <property type="match status" value="1"/>
</dbReference>
<dbReference type="RefSeq" id="WP_317902065.1">
    <property type="nucleotide sequence ID" value="NZ_JAIRBC010000011.1"/>
</dbReference>
<dbReference type="Pfam" id="PF04542">
    <property type="entry name" value="Sigma70_r2"/>
    <property type="match status" value="1"/>
</dbReference>
<comment type="similarity">
    <text evidence="1">Belongs to the sigma-70 factor family. ECF subfamily.</text>
</comment>
<accession>A0AAE3JNG2</accession>
<dbReference type="PANTHER" id="PTHR43133">
    <property type="entry name" value="RNA POLYMERASE ECF-TYPE SIGMA FACTO"/>
    <property type="match status" value="1"/>
</dbReference>
<reference evidence="7" key="1">
    <citation type="submission" date="2023-02" db="EMBL/GenBank/DDBJ databases">
        <title>Genome of Flavobacteriaceae gen. nov. sp. strain F89.</title>
        <authorList>
            <person name="Wang Y."/>
        </authorList>
    </citation>
    <scope>NUCLEOTIDE SEQUENCE</scope>
    <source>
        <strain evidence="7">F89</strain>
    </source>
</reference>
<organism evidence="7 8">
    <name type="scientific">Cerina litoralis</name>
    <dbReference type="NCBI Taxonomy" id="2874477"/>
    <lineage>
        <taxon>Bacteria</taxon>
        <taxon>Pseudomonadati</taxon>
        <taxon>Bacteroidota</taxon>
        <taxon>Flavobacteriia</taxon>
        <taxon>Flavobacteriales</taxon>
        <taxon>Flavobacteriaceae</taxon>
        <taxon>Cerina</taxon>
    </lineage>
</organism>
<dbReference type="Proteomes" id="UP001200642">
    <property type="component" value="Unassembled WGS sequence"/>
</dbReference>
<dbReference type="GO" id="GO:0003677">
    <property type="term" value="F:DNA binding"/>
    <property type="evidence" value="ECO:0007669"/>
    <property type="project" value="InterPro"/>
</dbReference>
<dbReference type="AlphaFoldDB" id="A0AAE3JNG2"/>
<dbReference type="Gene3D" id="1.10.10.10">
    <property type="entry name" value="Winged helix-like DNA-binding domain superfamily/Winged helix DNA-binding domain"/>
    <property type="match status" value="1"/>
</dbReference>
<dbReference type="InterPro" id="IPR014284">
    <property type="entry name" value="RNA_pol_sigma-70_dom"/>
</dbReference>
<dbReference type="InterPro" id="IPR013249">
    <property type="entry name" value="RNA_pol_sigma70_r4_t2"/>
</dbReference>
<keyword evidence="3" id="KW-0731">Sigma factor</keyword>
<name>A0AAE3JNG2_9FLAO</name>
<evidence type="ECO:0000259" key="5">
    <source>
        <dbReference type="Pfam" id="PF04542"/>
    </source>
</evidence>
<dbReference type="CDD" id="cd06171">
    <property type="entry name" value="Sigma70_r4"/>
    <property type="match status" value="1"/>
</dbReference>
<evidence type="ECO:0000259" key="6">
    <source>
        <dbReference type="Pfam" id="PF08281"/>
    </source>
</evidence>
<dbReference type="PANTHER" id="PTHR43133:SF46">
    <property type="entry name" value="RNA POLYMERASE SIGMA-70 FACTOR ECF SUBFAMILY"/>
    <property type="match status" value="1"/>
</dbReference>
<keyword evidence="8" id="KW-1185">Reference proteome</keyword>
<dbReference type="InterPro" id="IPR007627">
    <property type="entry name" value="RNA_pol_sigma70_r2"/>
</dbReference>
<dbReference type="SUPFAM" id="SSF88946">
    <property type="entry name" value="Sigma2 domain of RNA polymerase sigma factors"/>
    <property type="match status" value="1"/>
</dbReference>
<feature type="domain" description="RNA polymerase sigma-70 region 2" evidence="5">
    <location>
        <begin position="21"/>
        <end position="85"/>
    </location>
</feature>
<evidence type="ECO:0000256" key="3">
    <source>
        <dbReference type="ARBA" id="ARBA00023082"/>
    </source>
</evidence>
<evidence type="ECO:0000256" key="4">
    <source>
        <dbReference type="ARBA" id="ARBA00023163"/>
    </source>
</evidence>
<dbReference type="InterPro" id="IPR039425">
    <property type="entry name" value="RNA_pol_sigma-70-like"/>
</dbReference>
<evidence type="ECO:0000313" key="7">
    <source>
        <dbReference type="EMBL" id="MCG2460920.1"/>
    </source>
</evidence>
<feature type="domain" description="RNA polymerase sigma factor 70 region 4 type 2" evidence="6">
    <location>
        <begin position="114"/>
        <end position="162"/>
    </location>
</feature>
<gene>
    <name evidence="7" type="ORF">K8352_09175</name>
</gene>
<proteinExistence type="inferred from homology"/>
<dbReference type="Gene3D" id="1.10.1740.10">
    <property type="match status" value="1"/>
</dbReference>
<protein>
    <submittedName>
        <fullName evidence="7">Sigma-70 family RNA polymerase sigma factor</fullName>
    </submittedName>
</protein>
<dbReference type="InterPro" id="IPR013324">
    <property type="entry name" value="RNA_pol_sigma_r3/r4-like"/>
</dbReference>
<evidence type="ECO:0000313" key="8">
    <source>
        <dbReference type="Proteomes" id="UP001200642"/>
    </source>
</evidence>
<dbReference type="InterPro" id="IPR013325">
    <property type="entry name" value="RNA_pol_sigma_r2"/>
</dbReference>
<evidence type="ECO:0000256" key="1">
    <source>
        <dbReference type="ARBA" id="ARBA00010641"/>
    </source>
</evidence>
<dbReference type="GO" id="GO:0006352">
    <property type="term" value="P:DNA-templated transcription initiation"/>
    <property type="evidence" value="ECO:0007669"/>
    <property type="project" value="InterPro"/>
</dbReference>
<dbReference type="EMBL" id="JAIRBC010000011">
    <property type="protein sequence ID" value="MCG2460920.1"/>
    <property type="molecule type" value="Genomic_DNA"/>
</dbReference>
<sequence length="205" mass="23558">MGLEELINNCKKGNRKAQEQLYRKFADRLFGICLKYSRNQMEAEDNLHDSFITIYEKIDQFKFKGSFEGWLKRITINTVLLKYRNEEHLNLVTDNIEEEVEVDSGYADIGLATLLGYIQELPNKYRLTFNLYVMDGYTHKEIGEKLGTSAGTSKSNLARAKAILKQKIETDPAKIIVGFLMFYSKRVLKPLTANKIGSVFKRTAP</sequence>
<keyword evidence="2" id="KW-0805">Transcription regulation</keyword>